<comment type="similarity">
    <text evidence="1">Belongs to the AB hydrolase superfamily. MetX family.</text>
</comment>
<organism evidence="4">
    <name type="scientific">Aplanochytrium stocchinoi</name>
    <dbReference type="NCBI Taxonomy" id="215587"/>
    <lineage>
        <taxon>Eukaryota</taxon>
        <taxon>Sar</taxon>
        <taxon>Stramenopiles</taxon>
        <taxon>Bigyra</taxon>
        <taxon>Labyrinthulomycetes</taxon>
        <taxon>Thraustochytrida</taxon>
        <taxon>Thraustochytriidae</taxon>
        <taxon>Aplanochytrium</taxon>
    </lineage>
</organism>
<name>A0A7S3UZZ2_9STRA</name>
<dbReference type="Gene3D" id="3.40.50.1820">
    <property type="entry name" value="alpha/beta hydrolase"/>
    <property type="match status" value="1"/>
</dbReference>
<feature type="domain" description="AB hydrolase-1" evidence="3">
    <location>
        <begin position="136"/>
        <end position="403"/>
    </location>
</feature>
<dbReference type="EMBL" id="HBIN01016592">
    <property type="protein sequence ID" value="CAE0442518.1"/>
    <property type="molecule type" value="Transcribed_RNA"/>
</dbReference>
<dbReference type="HAMAP" id="MF_00296">
    <property type="entry name" value="MetX_acyltransf"/>
    <property type="match status" value="1"/>
</dbReference>
<evidence type="ECO:0000256" key="2">
    <source>
        <dbReference type="PIRSR" id="PIRSR000443-1"/>
    </source>
</evidence>
<dbReference type="InterPro" id="IPR000073">
    <property type="entry name" value="AB_hydrolase_1"/>
</dbReference>
<reference evidence="4" key="1">
    <citation type="submission" date="2021-01" db="EMBL/GenBank/DDBJ databases">
        <authorList>
            <person name="Corre E."/>
            <person name="Pelletier E."/>
            <person name="Niang G."/>
            <person name="Scheremetjew M."/>
            <person name="Finn R."/>
            <person name="Kale V."/>
            <person name="Holt S."/>
            <person name="Cochrane G."/>
            <person name="Meng A."/>
            <person name="Brown T."/>
            <person name="Cohen L."/>
        </authorList>
    </citation>
    <scope>NUCLEOTIDE SEQUENCE</scope>
    <source>
        <strain evidence="4">GSBS06</strain>
    </source>
</reference>
<dbReference type="Pfam" id="PF00561">
    <property type="entry name" value="Abhydrolase_1"/>
    <property type="match status" value="1"/>
</dbReference>
<feature type="active site" evidence="2">
    <location>
        <position position="366"/>
    </location>
</feature>
<dbReference type="PANTHER" id="PTHR32268:SF16">
    <property type="entry name" value="SERINE O-SUCCINYLTRANSFERASE"/>
    <property type="match status" value="1"/>
</dbReference>
<dbReference type="AlphaFoldDB" id="A0A7S3UZZ2"/>
<gene>
    <name evidence="4" type="ORF">ASTO00021_LOCUS12630</name>
</gene>
<dbReference type="SUPFAM" id="SSF53474">
    <property type="entry name" value="alpha/beta-Hydrolases"/>
    <property type="match status" value="1"/>
</dbReference>
<evidence type="ECO:0000256" key="1">
    <source>
        <dbReference type="ARBA" id="ARBA00006886"/>
    </source>
</evidence>
<evidence type="ECO:0000313" key="4">
    <source>
        <dbReference type="EMBL" id="CAE0442518.1"/>
    </source>
</evidence>
<feature type="active site" evidence="2">
    <location>
        <position position="399"/>
    </location>
</feature>
<dbReference type="InterPro" id="IPR029058">
    <property type="entry name" value="AB_hydrolase_fold"/>
</dbReference>
<dbReference type="PANTHER" id="PTHR32268">
    <property type="entry name" value="HOMOSERINE O-ACETYLTRANSFERASE"/>
    <property type="match status" value="1"/>
</dbReference>
<accession>A0A7S3UZZ2</accession>
<protein>
    <recommendedName>
        <fullName evidence="3">AB hydrolase-1 domain-containing protein</fullName>
    </recommendedName>
</protein>
<proteinExistence type="inferred from homology"/>
<dbReference type="PIRSF" id="PIRSF000443">
    <property type="entry name" value="Homoser_Ac_trans"/>
    <property type="match status" value="1"/>
</dbReference>
<dbReference type="GO" id="GO:0009092">
    <property type="term" value="P:homoserine metabolic process"/>
    <property type="evidence" value="ECO:0007669"/>
    <property type="project" value="TreeGrafter"/>
</dbReference>
<dbReference type="GO" id="GO:0004414">
    <property type="term" value="F:homoserine O-acetyltransferase activity"/>
    <property type="evidence" value="ECO:0007669"/>
    <property type="project" value="TreeGrafter"/>
</dbReference>
<feature type="active site" description="Nucleophile" evidence="2">
    <location>
        <position position="203"/>
    </location>
</feature>
<sequence length="444" mass="48991">MSFSTSTSIHLSRYMSRANFYLQRTSTLTKRIGSRSYSSQKVETIYPHEFVQGDDFVLSSGRSLPKESLQIKYAVFGPSISTASGHVDKDKPIILLCPSMSNSVFAMDEETEGGGYEGEKGWWRKVIGVGPDCGIDIDKFQVVCGAPLGSPFGSTSPLTINPKTGSPWGATFPQITPQDMARLQALLLDYLGIDKVFAVVGGSMGGMQSLQFAANFPSRYDRFVSIAATAQTSPATVALRSVQRSAVRTDPNYKGGSYETGKGPSQGMAVARMFGTICYRSPEEFTERFDWYPTVTGDDISFEVERYLQYQASKFVHKVNYDANCYLLLSKGMDMMDIGAGTPSFEDGAKRITQDKQGLLLSYSTDRLTPPQDLERLSEVLGRHGVSVHYEVLQSQFGHDAFLIESQALDLNMRLKAFLETDENTYGGHGVHNVRALEKELLLD</sequence>
<dbReference type="NCBIfam" id="TIGR01392">
    <property type="entry name" value="homoserO_Ac_trn"/>
    <property type="match status" value="1"/>
</dbReference>
<evidence type="ECO:0000259" key="3">
    <source>
        <dbReference type="Pfam" id="PF00561"/>
    </source>
</evidence>
<dbReference type="GO" id="GO:0009086">
    <property type="term" value="P:methionine biosynthetic process"/>
    <property type="evidence" value="ECO:0007669"/>
    <property type="project" value="TreeGrafter"/>
</dbReference>
<dbReference type="InterPro" id="IPR008220">
    <property type="entry name" value="HAT_MetX-like"/>
</dbReference>